<comment type="catalytic activity">
    <reaction evidence="4">
        <text>Couples ATP hydrolysis with the unwinding of duplex DNA by translocating in the 3'-5' direction.</text>
        <dbReference type="EC" id="5.6.2.4"/>
    </reaction>
</comment>
<evidence type="ECO:0000256" key="5">
    <source>
        <dbReference type="ARBA" id="ARBA00034808"/>
    </source>
</evidence>
<evidence type="ECO:0000256" key="4">
    <source>
        <dbReference type="ARBA" id="ARBA00034617"/>
    </source>
</evidence>
<feature type="compositionally biased region" description="Polar residues" evidence="6">
    <location>
        <begin position="9"/>
        <end position="22"/>
    </location>
</feature>
<dbReference type="InterPro" id="IPR011545">
    <property type="entry name" value="DEAD/DEAH_box_helicase_dom"/>
</dbReference>
<evidence type="ECO:0000256" key="1">
    <source>
        <dbReference type="ARBA" id="ARBA00005446"/>
    </source>
</evidence>
<dbReference type="InterPro" id="IPR014001">
    <property type="entry name" value="Helicase_ATP-bd"/>
</dbReference>
<dbReference type="PANTHER" id="PTHR13710:SF108">
    <property type="entry name" value="ATP-DEPENDENT DNA HELICASE Q4"/>
    <property type="match status" value="1"/>
</dbReference>
<feature type="compositionally biased region" description="Polar residues" evidence="6">
    <location>
        <begin position="570"/>
        <end position="579"/>
    </location>
</feature>
<dbReference type="EC" id="5.6.2.4" evidence="5"/>
<dbReference type="PANTHER" id="PTHR13710">
    <property type="entry name" value="DNA HELICASE RECQ FAMILY MEMBER"/>
    <property type="match status" value="1"/>
</dbReference>
<dbReference type="InterPro" id="IPR027417">
    <property type="entry name" value="P-loop_NTPase"/>
</dbReference>
<dbReference type="GO" id="GO:0009378">
    <property type="term" value="F:four-way junction helicase activity"/>
    <property type="evidence" value="ECO:0007669"/>
    <property type="project" value="TreeGrafter"/>
</dbReference>
<dbReference type="SUPFAM" id="SSF52540">
    <property type="entry name" value="P-loop containing nucleoside triphosphate hydrolases"/>
    <property type="match status" value="1"/>
</dbReference>
<evidence type="ECO:0000259" key="7">
    <source>
        <dbReference type="PROSITE" id="PS51192"/>
    </source>
</evidence>
<protein>
    <recommendedName>
        <fullName evidence="5">DNA 3'-5' helicase</fullName>
        <ecNumber evidence="5">5.6.2.4</ecNumber>
    </recommendedName>
</protein>
<evidence type="ECO:0000256" key="6">
    <source>
        <dbReference type="SAM" id="MobiDB-lite"/>
    </source>
</evidence>
<evidence type="ECO:0000313" key="10">
    <source>
        <dbReference type="Proteomes" id="UP001430356"/>
    </source>
</evidence>
<reference evidence="9 10" key="1">
    <citation type="journal article" date="2021" name="MBio">
        <title>A New Model Trypanosomatid, Novymonas esmeraldas: Genomic Perception of Its 'Candidatus Pandoraea novymonadis' Endosymbiont.</title>
        <authorList>
            <person name="Zakharova A."/>
            <person name="Saura A."/>
            <person name="Butenko A."/>
            <person name="Podesvova L."/>
            <person name="Warmusova S."/>
            <person name="Kostygov A.Y."/>
            <person name="Nenarokova A."/>
            <person name="Lukes J."/>
            <person name="Opperdoes F.R."/>
            <person name="Yurchenko V."/>
        </authorList>
    </citation>
    <scope>NUCLEOTIDE SEQUENCE [LARGE SCALE GENOMIC DNA]</scope>
    <source>
        <strain evidence="9 10">E262AT.01</strain>
    </source>
</reference>
<keyword evidence="10" id="KW-1185">Reference proteome</keyword>
<proteinExistence type="inferred from homology"/>
<evidence type="ECO:0000256" key="2">
    <source>
        <dbReference type="ARBA" id="ARBA00022741"/>
    </source>
</evidence>
<dbReference type="AlphaFoldDB" id="A0AAW0F611"/>
<comment type="similarity">
    <text evidence="1">Belongs to the helicase family. RecQ subfamily.</text>
</comment>
<dbReference type="EMBL" id="JAECZO010000011">
    <property type="protein sequence ID" value="KAK7201111.1"/>
    <property type="molecule type" value="Genomic_DNA"/>
</dbReference>
<dbReference type="GO" id="GO:0003676">
    <property type="term" value="F:nucleic acid binding"/>
    <property type="evidence" value="ECO:0007669"/>
    <property type="project" value="InterPro"/>
</dbReference>
<feature type="domain" description="Helicase ATP-binding" evidence="7">
    <location>
        <begin position="226"/>
        <end position="481"/>
    </location>
</feature>
<dbReference type="SMART" id="SM00490">
    <property type="entry name" value="HELICc"/>
    <property type="match status" value="1"/>
</dbReference>
<name>A0AAW0F611_9TRYP</name>
<dbReference type="PROSITE" id="PS51192">
    <property type="entry name" value="HELICASE_ATP_BIND_1"/>
    <property type="match status" value="1"/>
</dbReference>
<keyword evidence="9" id="KW-0378">Hydrolase</keyword>
<dbReference type="Proteomes" id="UP001430356">
    <property type="component" value="Unassembled WGS sequence"/>
</dbReference>
<comment type="caution">
    <text evidence="9">The sequence shown here is derived from an EMBL/GenBank/DDBJ whole genome shotgun (WGS) entry which is preliminary data.</text>
</comment>
<organism evidence="9 10">
    <name type="scientific">Novymonas esmeraldas</name>
    <dbReference type="NCBI Taxonomy" id="1808958"/>
    <lineage>
        <taxon>Eukaryota</taxon>
        <taxon>Discoba</taxon>
        <taxon>Euglenozoa</taxon>
        <taxon>Kinetoplastea</taxon>
        <taxon>Metakinetoplastina</taxon>
        <taxon>Trypanosomatida</taxon>
        <taxon>Trypanosomatidae</taxon>
        <taxon>Novymonas</taxon>
    </lineage>
</organism>
<dbReference type="GO" id="GO:0005737">
    <property type="term" value="C:cytoplasm"/>
    <property type="evidence" value="ECO:0007669"/>
    <property type="project" value="TreeGrafter"/>
</dbReference>
<feature type="region of interest" description="Disordered" evidence="6">
    <location>
        <begin position="1"/>
        <end position="53"/>
    </location>
</feature>
<dbReference type="GO" id="GO:0005694">
    <property type="term" value="C:chromosome"/>
    <property type="evidence" value="ECO:0007669"/>
    <property type="project" value="TreeGrafter"/>
</dbReference>
<dbReference type="Pfam" id="PF00270">
    <property type="entry name" value="DEAD"/>
    <property type="match status" value="1"/>
</dbReference>
<dbReference type="SMART" id="SM00487">
    <property type="entry name" value="DEXDc"/>
    <property type="match status" value="1"/>
</dbReference>
<dbReference type="Gene3D" id="3.40.50.300">
    <property type="entry name" value="P-loop containing nucleotide triphosphate hydrolases"/>
    <property type="match status" value="3"/>
</dbReference>
<feature type="domain" description="Helicase C-terminal" evidence="8">
    <location>
        <begin position="528"/>
        <end position="763"/>
    </location>
</feature>
<evidence type="ECO:0000259" key="8">
    <source>
        <dbReference type="PROSITE" id="PS51194"/>
    </source>
</evidence>
<gene>
    <name evidence="9" type="ORF">NESM_000171800</name>
</gene>
<dbReference type="GO" id="GO:0043138">
    <property type="term" value="F:3'-5' DNA helicase activity"/>
    <property type="evidence" value="ECO:0007669"/>
    <property type="project" value="UniProtKB-EC"/>
</dbReference>
<sequence>MDERGDASVAQSVVTYVSSSHSCEAAPLLPERRGAEKRRRSASPDTPPTTAVAPLDAGVAATDVEEMVEGVEEPIPFLTTLSMNQTGFLQGRRQAPLLEGSDCRRLPHTGVRGGAAARHATSPPPTSGEVHVTRSLPAPSACLTSTPPPSPLFDTDNVASNDDVTYLEQMLACIMDVAATYRGAAGSVEPSTASSHAETLPACAYLLRAYFHLESGTFKPHQQAVCFSVLAGVSTLAVCPTGWGKSLCYQFPMLVHRLVFECRYARWRAEAEAAAAAATTTTITGAKGEAADAADGRCGAVAQARPTSSLPPHLFSRFCLVVSPLLALMEDQAEKVNSVAHLHACVLSSKVGAERESRLLVELESPLCPLDVLFVSPEKLITSVPLRRLLRSQAHRLAMVCVDEVHCVSGWAYDFRPTFMYVSRVLHTPVLADGLPRSHDGPNAASQEAALAAVPYLCLTATATKAVVRDVQASFGVARTVVCGDQRRENLQLEATDLVERHAAFHRLPSTAGDGGGADATEPSARVTQDALLEAVQQLPKPMIVYVQSRVDADALSGLLSAKCGRSRPRSSCSATTSAGPPGLFHPAQYSSPPAVERWDGDMETLEGDEGEEKEEEVQELEEVGSAGAPSREGLVIRCYHAALTRTVRSATQRQFVQGKIDVLVATIAFGMGVDKSNIRTVLHASAPSSLEGYVQEIGRAGRDGAPSVCRLLFNPFDFYTLRCRLWGALMSPSEMHAVVHAIVSGPTTRVGQRLMLVSVAAISTELGLSEEAIATVLFLLLTRTTTTTAADSALASSRTPPTPSSPFKSVLGSYPLCYKILRVADGLDAGTDAAPQSSSSSLPAVVTGGGADTGSRGRVHMSKRRRASASSAMNGNGGVGLLLRQLGATDAVLELCRVTPNAVNQIDMANQLAMPLADFQQRMQDLISSGAVTIAKFGTPSALLLEVSDSFAEASSPAAQQALTSRLLDLHRGRLDAQVAGLRRMFSVLRHPTHDAIAAELAREPDVRDGAVAAGGAAAWTPPGRGMSKMKAVSVANAFVEENRLRLHSTYEAVRALLGIRPRSFIQHGKYAGQLPLAQSWYVNSPYFGCLRTFDLPWVLQVMAAHNLDAPSTEARITGS</sequence>
<evidence type="ECO:0000256" key="3">
    <source>
        <dbReference type="ARBA" id="ARBA00022840"/>
    </source>
</evidence>
<evidence type="ECO:0000313" key="9">
    <source>
        <dbReference type="EMBL" id="KAK7201111.1"/>
    </source>
</evidence>
<dbReference type="GO" id="GO:0005524">
    <property type="term" value="F:ATP binding"/>
    <property type="evidence" value="ECO:0007669"/>
    <property type="project" value="UniProtKB-KW"/>
</dbReference>
<feature type="region of interest" description="Disordered" evidence="6">
    <location>
        <begin position="833"/>
        <end position="862"/>
    </location>
</feature>
<dbReference type="PROSITE" id="PS51194">
    <property type="entry name" value="HELICASE_CTER"/>
    <property type="match status" value="1"/>
</dbReference>
<keyword evidence="9" id="KW-0347">Helicase</keyword>
<dbReference type="InterPro" id="IPR001650">
    <property type="entry name" value="Helicase_C-like"/>
</dbReference>
<keyword evidence="3" id="KW-0067">ATP-binding</keyword>
<dbReference type="GO" id="GO:0000724">
    <property type="term" value="P:double-strand break repair via homologous recombination"/>
    <property type="evidence" value="ECO:0007669"/>
    <property type="project" value="TreeGrafter"/>
</dbReference>
<accession>A0AAW0F611</accession>
<dbReference type="Pfam" id="PF00271">
    <property type="entry name" value="Helicase_C"/>
    <property type="match status" value="1"/>
</dbReference>
<keyword evidence="2" id="KW-0547">Nucleotide-binding</keyword>
<feature type="region of interest" description="Disordered" evidence="6">
    <location>
        <begin position="564"/>
        <end position="599"/>
    </location>
</feature>
<dbReference type="GO" id="GO:0005634">
    <property type="term" value="C:nucleus"/>
    <property type="evidence" value="ECO:0007669"/>
    <property type="project" value="TreeGrafter"/>
</dbReference>